<keyword evidence="2" id="KW-0812">Transmembrane</keyword>
<dbReference type="InterPro" id="IPR046112">
    <property type="entry name" value="DUF6049"/>
</dbReference>
<sequence length="764" mass="82055">MKPIPLRRLRFLTALLSTLLLLAGPVFAYSLITAAPAAASTEANADGNKDEVSITLDEVTPWVDGNGTLTVRGKISNTTTKAVEKPSLSLQMSTRKLDSESDLSSWKQGQARHRTVADLDHDGPEVRKKAQKDNDTDDSSGSTLDTSFDDTIDPGATADFTFRVPADDLELSTSSPVSTWGPRGLAVQLGDETGLRASALGFTTWYPEPQFDQTKISLLAPVTLPGHSEGGLIPADRLDAAIAEGGSLDMIAKLLEHEELALAIDPRVIVSFEAAIAESPSADSPVETEGPDTGDGEETQSPLVGAPENDDADSSGAELGAAEDQRKRLDSWYQDFVDAAQKHTVVALPYGDPDLSALRGTKIDRLSTFAQKQRTIVTDVFPDARTDIAWPVAGSATKNGLRALKKSGNSTAIISDAQQPSITGIHDDAHSQTTITDDGESTIDTLISDSKLTDMSAEVIAEDNPAGLLSELVAESAVIQSEAPYRSRSLFVPLPRAAASANWEQTVEELSSAPWIAPTGVDEILDSDSEERGLLRTDSDAPHIRKKAVKSLAETRANQEDFNSVFSDRDSADIRLDRELLTCTSAAWTLGRNANICARQAREQSEKLMDSLRLRKGSSVLLVTGEKTTIPVTIVNDSPAEATLRIRMKPKTPQLRAQETETVKVPAAETMRVDVPVEGLANADVPTTIEMVTADEVVLPEQESLMVRVRADWENIGTAVIGLGLAVVFVIGLIKTISRGRPKIPEQQLADAMARATTDENEKR</sequence>
<organism evidence="4 5">
    <name type="scientific">Brevibacterium linens</name>
    <dbReference type="NCBI Taxonomy" id="1703"/>
    <lineage>
        <taxon>Bacteria</taxon>
        <taxon>Bacillati</taxon>
        <taxon>Actinomycetota</taxon>
        <taxon>Actinomycetes</taxon>
        <taxon>Micrococcales</taxon>
        <taxon>Brevibacteriaceae</taxon>
        <taxon>Brevibacterium</taxon>
    </lineage>
</organism>
<feature type="compositionally biased region" description="Acidic residues" evidence="1">
    <location>
        <begin position="289"/>
        <end position="298"/>
    </location>
</feature>
<dbReference type="EMBL" id="FXZA01000002">
    <property type="protein sequence ID" value="SMX70188.1"/>
    <property type="molecule type" value="Genomic_DNA"/>
</dbReference>
<keyword evidence="2" id="KW-0472">Membrane</keyword>
<protein>
    <recommendedName>
        <fullName evidence="6">Secreted protein</fullName>
    </recommendedName>
</protein>
<feature type="compositionally biased region" description="Basic and acidic residues" evidence="1">
    <location>
        <begin position="115"/>
        <end position="134"/>
    </location>
</feature>
<feature type="chain" id="PRO_5038334303" description="Secreted protein" evidence="3">
    <location>
        <begin position="29"/>
        <end position="764"/>
    </location>
</feature>
<accession>A0A2H1I4R5</accession>
<feature type="transmembrane region" description="Helical" evidence="2">
    <location>
        <begin position="716"/>
        <end position="734"/>
    </location>
</feature>
<evidence type="ECO:0000313" key="5">
    <source>
        <dbReference type="Proteomes" id="UP000234498"/>
    </source>
</evidence>
<reference evidence="5" key="1">
    <citation type="submission" date="2017-03" db="EMBL/GenBank/DDBJ databases">
        <authorList>
            <person name="Monnet C."/>
        </authorList>
    </citation>
    <scope>NUCLEOTIDE SEQUENCE [LARGE SCALE GENOMIC DNA]</scope>
    <source>
        <strain evidence="5">Mu101</strain>
    </source>
</reference>
<keyword evidence="3" id="KW-0732">Signal</keyword>
<evidence type="ECO:0000256" key="1">
    <source>
        <dbReference type="SAM" id="MobiDB-lite"/>
    </source>
</evidence>
<evidence type="ECO:0000256" key="3">
    <source>
        <dbReference type="SAM" id="SignalP"/>
    </source>
</evidence>
<feature type="region of interest" description="Disordered" evidence="1">
    <location>
        <begin position="86"/>
        <end position="152"/>
    </location>
</feature>
<feature type="region of interest" description="Disordered" evidence="1">
    <location>
        <begin position="279"/>
        <end position="323"/>
    </location>
</feature>
<name>A0A2H1I4R5_BRELN</name>
<dbReference type="Pfam" id="PF19516">
    <property type="entry name" value="DUF6049"/>
    <property type="match status" value="1"/>
</dbReference>
<dbReference type="AlphaFoldDB" id="A0A2H1I4R5"/>
<evidence type="ECO:0000256" key="2">
    <source>
        <dbReference type="SAM" id="Phobius"/>
    </source>
</evidence>
<feature type="signal peptide" evidence="3">
    <location>
        <begin position="1"/>
        <end position="28"/>
    </location>
</feature>
<proteinExistence type="predicted"/>
<keyword evidence="2" id="KW-1133">Transmembrane helix</keyword>
<dbReference type="RefSeq" id="WP_257943991.1">
    <property type="nucleotide sequence ID" value="NZ_FXZA01000002.1"/>
</dbReference>
<evidence type="ECO:0008006" key="6">
    <source>
        <dbReference type="Google" id="ProtNLM"/>
    </source>
</evidence>
<dbReference type="Proteomes" id="UP000234498">
    <property type="component" value="Unassembled WGS sequence"/>
</dbReference>
<gene>
    <name evidence="4" type="ORF">BLIN101_00842</name>
</gene>
<evidence type="ECO:0000313" key="4">
    <source>
        <dbReference type="EMBL" id="SMX70188.1"/>
    </source>
</evidence>